<evidence type="ECO:0000313" key="6">
    <source>
        <dbReference type="EMBL" id="WYC66956.1"/>
    </source>
</evidence>
<name>A0ABZ2SFC5_9LACT</name>
<accession>A0ABZ2SFC5</accession>
<dbReference type="InterPro" id="IPR003593">
    <property type="entry name" value="AAA+_ATPase"/>
</dbReference>
<feature type="domain" description="ABC transporter" evidence="5">
    <location>
        <begin position="5"/>
        <end position="234"/>
    </location>
</feature>
<evidence type="ECO:0000256" key="4">
    <source>
        <dbReference type="ARBA" id="ARBA00022840"/>
    </source>
</evidence>
<dbReference type="GeneID" id="75143823"/>
<dbReference type="Proteomes" id="UP001456368">
    <property type="component" value="Chromosome"/>
</dbReference>
<sequence length="307" mass="35273">MEKILQTQKLSKKYKSQYALKDVSISIYKGDIYGLIGRNGAGKTTLLKLITQLISPTDGKVILFGSNSRNEWERNLKRIGAVIENPVAYDILSAKQNLEFYCKLRGISNSKQIIKETLELVRLENTGTKKFKNFSLGMKQKLGIAIAILARPDLLILDEPINGLDPIAITEFRRMILNLNRTENMTIIISSHILSELYQVATRFGIVNQGKLVREISKQEFDEMSEEYIILKTPQVSQASQVLEEKLNYPFKVISENQINIFGKNHHINEVNKTLLMSQIEIEEIHYFKQNLENYFTNLITTTEEER</sequence>
<evidence type="ECO:0000313" key="7">
    <source>
        <dbReference type="Proteomes" id="UP001456368"/>
    </source>
</evidence>
<dbReference type="SMART" id="SM00382">
    <property type="entry name" value="AAA"/>
    <property type="match status" value="1"/>
</dbReference>
<dbReference type="Gene3D" id="3.40.50.300">
    <property type="entry name" value="P-loop containing nucleotide triphosphate hydrolases"/>
    <property type="match status" value="1"/>
</dbReference>
<dbReference type="InterPro" id="IPR027417">
    <property type="entry name" value="P-loop_NTPase"/>
</dbReference>
<gene>
    <name evidence="6" type="ORF">VNN45_08715</name>
</gene>
<dbReference type="RefSeq" id="WP_019293945.1">
    <property type="nucleotide sequence ID" value="NZ_CAKOCU010000024.1"/>
</dbReference>
<evidence type="ECO:0000256" key="1">
    <source>
        <dbReference type="ARBA" id="ARBA00005417"/>
    </source>
</evidence>
<keyword evidence="2" id="KW-0813">Transport</keyword>
<dbReference type="EMBL" id="CP141698">
    <property type="protein sequence ID" value="WYC66956.1"/>
    <property type="molecule type" value="Genomic_DNA"/>
</dbReference>
<dbReference type="GO" id="GO:0005524">
    <property type="term" value="F:ATP binding"/>
    <property type="evidence" value="ECO:0007669"/>
    <property type="project" value="UniProtKB-KW"/>
</dbReference>
<reference evidence="6 7" key="1">
    <citation type="submission" date="2023-12" db="EMBL/GenBank/DDBJ databases">
        <title>Redefining Piscine Lactococcosis.</title>
        <authorList>
            <person name="Heckman T.I."/>
            <person name="Yazdi Z."/>
            <person name="Older C.E."/>
            <person name="Griffin M.J."/>
            <person name="Waldbieser G.C."/>
            <person name="Chow A.M."/>
            <person name="Medina Silva I."/>
            <person name="Anenson K.M."/>
            <person name="Garcia J.C."/>
            <person name="LaFrentz B.R."/>
            <person name="Slavic D."/>
            <person name="Toohey-Kurth K.L."/>
            <person name="Yant P."/>
            <person name="Fritz H.M."/>
            <person name="Henderson E."/>
            <person name="McDowall R."/>
            <person name="Cai H."/>
            <person name="Adikson M."/>
            <person name="Soto E."/>
        </authorList>
    </citation>
    <scope>NUCLEOTIDE SEQUENCE [LARGE SCALE GENOMIC DNA]</scope>
    <source>
        <strain evidence="6 7">R21-91A</strain>
    </source>
</reference>
<comment type="similarity">
    <text evidence="1">Belongs to the ABC transporter superfamily.</text>
</comment>
<evidence type="ECO:0000259" key="5">
    <source>
        <dbReference type="PROSITE" id="PS50893"/>
    </source>
</evidence>
<dbReference type="SUPFAM" id="SSF52540">
    <property type="entry name" value="P-loop containing nucleoside triphosphate hydrolases"/>
    <property type="match status" value="1"/>
</dbReference>
<dbReference type="InterPro" id="IPR003439">
    <property type="entry name" value="ABC_transporter-like_ATP-bd"/>
</dbReference>
<organism evidence="6 7">
    <name type="scientific">Lactococcus petauri</name>
    <dbReference type="NCBI Taxonomy" id="1940789"/>
    <lineage>
        <taxon>Bacteria</taxon>
        <taxon>Bacillati</taxon>
        <taxon>Bacillota</taxon>
        <taxon>Bacilli</taxon>
        <taxon>Lactobacillales</taxon>
        <taxon>Streptococcaceae</taxon>
        <taxon>Lactococcus</taxon>
    </lineage>
</organism>
<dbReference type="PANTHER" id="PTHR43335">
    <property type="entry name" value="ABC TRANSPORTER, ATP-BINDING PROTEIN"/>
    <property type="match status" value="1"/>
</dbReference>
<proteinExistence type="inferred from homology"/>
<dbReference type="PROSITE" id="PS00211">
    <property type="entry name" value="ABC_TRANSPORTER_1"/>
    <property type="match status" value="1"/>
</dbReference>
<evidence type="ECO:0000256" key="2">
    <source>
        <dbReference type="ARBA" id="ARBA00022448"/>
    </source>
</evidence>
<dbReference type="InterPro" id="IPR017871">
    <property type="entry name" value="ABC_transporter-like_CS"/>
</dbReference>
<evidence type="ECO:0000256" key="3">
    <source>
        <dbReference type="ARBA" id="ARBA00022741"/>
    </source>
</evidence>
<keyword evidence="7" id="KW-1185">Reference proteome</keyword>
<dbReference type="Pfam" id="PF00005">
    <property type="entry name" value="ABC_tran"/>
    <property type="match status" value="1"/>
</dbReference>
<keyword evidence="4 6" id="KW-0067">ATP-binding</keyword>
<dbReference type="PROSITE" id="PS50893">
    <property type="entry name" value="ABC_TRANSPORTER_2"/>
    <property type="match status" value="1"/>
</dbReference>
<protein>
    <submittedName>
        <fullName evidence="6">ATP-binding cassette domain-containing protein</fullName>
    </submittedName>
</protein>
<dbReference type="PANTHER" id="PTHR43335:SF8">
    <property type="entry name" value="ABC TRANSPORTER, ATP-BINDING PROTEIN"/>
    <property type="match status" value="1"/>
</dbReference>
<keyword evidence="3" id="KW-0547">Nucleotide-binding</keyword>